<dbReference type="Pfam" id="PF24626">
    <property type="entry name" value="SH3_Tf2-1"/>
    <property type="match status" value="1"/>
</dbReference>
<evidence type="ECO:0000313" key="5">
    <source>
        <dbReference type="Proteomes" id="UP000219338"/>
    </source>
</evidence>
<dbReference type="GO" id="GO:0006338">
    <property type="term" value="P:chromatin remodeling"/>
    <property type="evidence" value="ECO:0007669"/>
    <property type="project" value="UniProtKB-ARBA"/>
</dbReference>
<protein>
    <recommendedName>
        <fullName evidence="6">Chromo domain-containing protein</fullName>
    </recommendedName>
</protein>
<dbReference type="InterPro" id="IPR016197">
    <property type="entry name" value="Chromo-like_dom_sf"/>
</dbReference>
<dbReference type="GO" id="GO:0005634">
    <property type="term" value="C:nucleus"/>
    <property type="evidence" value="ECO:0007669"/>
    <property type="project" value="UniProtKB-ARBA"/>
</dbReference>
<dbReference type="AlphaFoldDB" id="A0A284RCP4"/>
<dbReference type="PANTHER" id="PTHR37984">
    <property type="entry name" value="PROTEIN CBG26694"/>
    <property type="match status" value="1"/>
</dbReference>
<sequence length="348" mass="40329">MPQVVISDQGPQFVSAFMKELYRMLNTTQNASTAFHPQTDGQTERVNQEVEKYLRIFINYHQDDWADWLPMADPFMILYGRNPRILPDSPRTPKAKIPAASDFSKAMAQIHKETEQALEEAAGCMKAQYDKHKRPAREYHAGDKKKLDDKRVGPFLVLEKTGASAYKLKLPPHWKIHPRFNEKLLSPFVTLSFPNQEQPPPPPPDLIDGEEEWEIEEILDSKPRKVRAKRGQPSTTVIDYFIKWVGHTREHNSWVTASEMGNAQEAIAEYERKMGSNERVSIVKIATSRSPLTMVLNHHFDGEDISYLCQREDGTQKWVKNPDVTLFENFLVEYWSNYEYHSLQRTEP</sequence>
<reference evidence="5" key="1">
    <citation type="journal article" date="2017" name="Nat. Ecol. Evol.">
        <title>Genome expansion and lineage-specific genetic innovations in the forest pathogenic fungi Armillaria.</title>
        <authorList>
            <person name="Sipos G."/>
            <person name="Prasanna A.N."/>
            <person name="Walter M.C."/>
            <person name="O'Connor E."/>
            <person name="Balint B."/>
            <person name="Krizsan K."/>
            <person name="Kiss B."/>
            <person name="Hess J."/>
            <person name="Varga T."/>
            <person name="Slot J."/>
            <person name="Riley R."/>
            <person name="Boka B."/>
            <person name="Rigling D."/>
            <person name="Barry K."/>
            <person name="Lee J."/>
            <person name="Mihaltcheva S."/>
            <person name="LaButti K."/>
            <person name="Lipzen A."/>
            <person name="Waldron R."/>
            <person name="Moloney N.M."/>
            <person name="Sperisen C."/>
            <person name="Kredics L."/>
            <person name="Vagvoelgyi C."/>
            <person name="Patrignani A."/>
            <person name="Fitzpatrick D."/>
            <person name="Nagy I."/>
            <person name="Doyle S."/>
            <person name="Anderson J.B."/>
            <person name="Grigoriev I.V."/>
            <person name="Gueldener U."/>
            <person name="Muensterkoetter M."/>
            <person name="Nagy L.G."/>
        </authorList>
    </citation>
    <scope>NUCLEOTIDE SEQUENCE [LARGE SCALE GENOMIC DNA]</scope>
    <source>
        <strain evidence="5">C18/9</strain>
    </source>
</reference>
<name>A0A284RCP4_ARMOS</name>
<dbReference type="Gene3D" id="2.40.50.40">
    <property type="match status" value="1"/>
</dbReference>
<dbReference type="InterPro" id="IPR036397">
    <property type="entry name" value="RNaseH_sf"/>
</dbReference>
<dbReference type="PROSITE" id="PS50994">
    <property type="entry name" value="INTEGRASE"/>
    <property type="match status" value="1"/>
</dbReference>
<evidence type="ECO:0000259" key="2">
    <source>
        <dbReference type="PROSITE" id="PS50013"/>
    </source>
</evidence>
<dbReference type="GO" id="GO:0003723">
    <property type="term" value="F:RNA binding"/>
    <property type="evidence" value="ECO:0007669"/>
    <property type="project" value="UniProtKB-KW"/>
</dbReference>
<dbReference type="GO" id="GO:0015074">
    <property type="term" value="P:DNA integration"/>
    <property type="evidence" value="ECO:0007669"/>
    <property type="project" value="InterPro"/>
</dbReference>
<dbReference type="InterPro" id="IPR023780">
    <property type="entry name" value="Chromo_domain"/>
</dbReference>
<dbReference type="PANTHER" id="PTHR37984:SF5">
    <property type="entry name" value="PROTEIN NYNRIN-LIKE"/>
    <property type="match status" value="1"/>
</dbReference>
<dbReference type="InterPro" id="IPR050951">
    <property type="entry name" value="Retrovirus_Pol_polyprotein"/>
</dbReference>
<dbReference type="CDD" id="cd00024">
    <property type="entry name" value="CD_CSD"/>
    <property type="match status" value="1"/>
</dbReference>
<dbReference type="STRING" id="47428.A0A284RCP4"/>
<dbReference type="InterPro" id="IPR001584">
    <property type="entry name" value="Integrase_cat-core"/>
</dbReference>
<dbReference type="InterPro" id="IPR012337">
    <property type="entry name" value="RNaseH-like_sf"/>
</dbReference>
<dbReference type="Gene3D" id="3.30.420.10">
    <property type="entry name" value="Ribonuclease H-like superfamily/Ribonuclease H"/>
    <property type="match status" value="1"/>
</dbReference>
<dbReference type="InterPro" id="IPR000953">
    <property type="entry name" value="Chromo/chromo_shadow_dom"/>
</dbReference>
<dbReference type="InterPro" id="IPR056924">
    <property type="entry name" value="SH3_Tf2-1"/>
</dbReference>
<keyword evidence="5" id="KW-1185">Reference proteome</keyword>
<dbReference type="SMART" id="SM00298">
    <property type="entry name" value="CHROMO"/>
    <property type="match status" value="1"/>
</dbReference>
<gene>
    <name evidence="4" type="ORF">ARMOST_09871</name>
</gene>
<dbReference type="EMBL" id="FUEG01000007">
    <property type="protein sequence ID" value="SJL06530.1"/>
    <property type="molecule type" value="Genomic_DNA"/>
</dbReference>
<dbReference type="Pfam" id="PF00385">
    <property type="entry name" value="Chromo"/>
    <property type="match status" value="1"/>
</dbReference>
<evidence type="ECO:0008006" key="6">
    <source>
        <dbReference type="Google" id="ProtNLM"/>
    </source>
</evidence>
<dbReference type="SUPFAM" id="SSF54160">
    <property type="entry name" value="Chromo domain-like"/>
    <property type="match status" value="1"/>
</dbReference>
<dbReference type="PROSITE" id="PS50013">
    <property type="entry name" value="CHROMO_2"/>
    <property type="match status" value="1"/>
</dbReference>
<organism evidence="4 5">
    <name type="scientific">Armillaria ostoyae</name>
    <name type="common">Armillaria root rot fungus</name>
    <dbReference type="NCBI Taxonomy" id="47428"/>
    <lineage>
        <taxon>Eukaryota</taxon>
        <taxon>Fungi</taxon>
        <taxon>Dikarya</taxon>
        <taxon>Basidiomycota</taxon>
        <taxon>Agaricomycotina</taxon>
        <taxon>Agaricomycetes</taxon>
        <taxon>Agaricomycetidae</taxon>
        <taxon>Agaricales</taxon>
        <taxon>Marasmiineae</taxon>
        <taxon>Physalacriaceae</taxon>
        <taxon>Armillaria</taxon>
    </lineage>
</organism>
<keyword evidence="1" id="KW-0694">RNA-binding</keyword>
<dbReference type="OrthoDB" id="2273864at2759"/>
<accession>A0A284RCP4</accession>
<evidence type="ECO:0000259" key="3">
    <source>
        <dbReference type="PROSITE" id="PS50994"/>
    </source>
</evidence>
<dbReference type="SUPFAM" id="SSF53098">
    <property type="entry name" value="Ribonuclease H-like"/>
    <property type="match status" value="1"/>
</dbReference>
<proteinExistence type="predicted"/>
<feature type="domain" description="Integrase catalytic" evidence="3">
    <location>
        <begin position="1"/>
        <end position="101"/>
    </location>
</feature>
<feature type="domain" description="Chromo" evidence="2">
    <location>
        <begin position="213"/>
        <end position="282"/>
    </location>
</feature>
<evidence type="ECO:0000313" key="4">
    <source>
        <dbReference type="EMBL" id="SJL06530.1"/>
    </source>
</evidence>
<evidence type="ECO:0000256" key="1">
    <source>
        <dbReference type="ARBA" id="ARBA00022884"/>
    </source>
</evidence>
<dbReference type="Proteomes" id="UP000219338">
    <property type="component" value="Unassembled WGS sequence"/>
</dbReference>